<dbReference type="InterPro" id="IPR004183">
    <property type="entry name" value="Xdiol_dOase_suB"/>
</dbReference>
<evidence type="ECO:0000313" key="4">
    <source>
        <dbReference type="Proteomes" id="UP000606172"/>
    </source>
</evidence>
<evidence type="ECO:0000313" key="3">
    <source>
        <dbReference type="EMBL" id="GII95247.1"/>
    </source>
</evidence>
<dbReference type="SUPFAM" id="SSF53213">
    <property type="entry name" value="LigB-like"/>
    <property type="match status" value="1"/>
</dbReference>
<proteinExistence type="predicted"/>
<dbReference type="AlphaFoldDB" id="A0A919RL77"/>
<dbReference type="CDD" id="cd07359">
    <property type="entry name" value="PCA_45_Doxase_B_like"/>
    <property type="match status" value="1"/>
</dbReference>
<accession>A0A919RL77</accession>
<keyword evidence="4" id="KW-1185">Reference proteome</keyword>
<dbReference type="GO" id="GO:0008198">
    <property type="term" value="F:ferrous iron binding"/>
    <property type="evidence" value="ECO:0007669"/>
    <property type="project" value="InterPro"/>
</dbReference>
<reference evidence="3" key="1">
    <citation type="submission" date="2021-01" db="EMBL/GenBank/DDBJ databases">
        <title>Whole genome shotgun sequence of Sinosporangium siamense NBRC 109515.</title>
        <authorList>
            <person name="Komaki H."/>
            <person name="Tamura T."/>
        </authorList>
    </citation>
    <scope>NUCLEOTIDE SEQUENCE</scope>
    <source>
        <strain evidence="3">NBRC 109515</strain>
    </source>
</reference>
<dbReference type="Proteomes" id="UP000606172">
    <property type="component" value="Unassembled WGS sequence"/>
</dbReference>
<protein>
    <recommendedName>
        <fullName evidence="2">Extradiol ring-cleavage dioxygenase class III enzyme subunit B domain-containing protein</fullName>
    </recommendedName>
</protein>
<dbReference type="EMBL" id="BOOW01000034">
    <property type="protein sequence ID" value="GII95247.1"/>
    <property type="molecule type" value="Genomic_DNA"/>
</dbReference>
<dbReference type="RefSeq" id="WP_204030327.1">
    <property type="nucleotide sequence ID" value="NZ_BOOW01000034.1"/>
</dbReference>
<evidence type="ECO:0000256" key="1">
    <source>
        <dbReference type="SAM" id="MobiDB-lite"/>
    </source>
</evidence>
<evidence type="ECO:0000259" key="2">
    <source>
        <dbReference type="Pfam" id="PF02900"/>
    </source>
</evidence>
<dbReference type="Gene3D" id="3.40.830.10">
    <property type="entry name" value="LigB-like"/>
    <property type="match status" value="1"/>
</dbReference>
<dbReference type="GO" id="GO:0016702">
    <property type="term" value="F:oxidoreductase activity, acting on single donors with incorporation of molecular oxygen, incorporation of two atoms of oxygen"/>
    <property type="evidence" value="ECO:0007669"/>
    <property type="project" value="UniProtKB-ARBA"/>
</dbReference>
<organism evidence="3 4">
    <name type="scientific">Sinosporangium siamense</name>
    <dbReference type="NCBI Taxonomy" id="1367973"/>
    <lineage>
        <taxon>Bacteria</taxon>
        <taxon>Bacillati</taxon>
        <taxon>Actinomycetota</taxon>
        <taxon>Actinomycetes</taxon>
        <taxon>Streptosporangiales</taxon>
        <taxon>Streptosporangiaceae</taxon>
        <taxon>Sinosporangium</taxon>
    </lineage>
</organism>
<dbReference type="Pfam" id="PF02900">
    <property type="entry name" value="LigB"/>
    <property type="match status" value="1"/>
</dbReference>
<sequence length="300" mass="31270">MARLALAAATSHVGAIVKNAGAEPENSGPLHDAWRLLDADIAALDLDAVVVVATDHYETFGLENYPTFCLGLAGIHQGWGEFGNPGGTVPGRPELALSLLDGLHRRGFDVARSHTMPLDHSFTVPLTKLPSAAAAGVVPLFVNCNTPPLPSLARCVELGRALADTIASLGGNQRIGVIGTGGLSHWVGLPRFGDINEEFDRNLLSLLEKGDLDEILTWSDEHIQEQAGNGALEIRTWLIAAAAAGGSCRTYAYRPMFPWTVGIGIARFETGTAETGTAETGTAETATAGTAVSGPAGGRS</sequence>
<name>A0A919RL77_9ACTN</name>
<feature type="domain" description="Extradiol ring-cleavage dioxygenase class III enzyme subunit B" evidence="2">
    <location>
        <begin position="7"/>
        <end position="256"/>
    </location>
</feature>
<feature type="compositionally biased region" description="Low complexity" evidence="1">
    <location>
        <begin position="274"/>
        <end position="291"/>
    </location>
</feature>
<gene>
    <name evidence="3" type="ORF">Ssi02_54780</name>
</gene>
<feature type="region of interest" description="Disordered" evidence="1">
    <location>
        <begin position="274"/>
        <end position="300"/>
    </location>
</feature>
<comment type="caution">
    <text evidence="3">The sequence shown here is derived from an EMBL/GenBank/DDBJ whole genome shotgun (WGS) entry which is preliminary data.</text>
</comment>